<evidence type="ECO:0000259" key="3">
    <source>
        <dbReference type="Pfam" id="PF24314"/>
    </source>
</evidence>
<accession>H1FXL8</accession>
<comment type="caution">
    <text evidence="4">The sequence shown here is derived from an EMBL/GenBank/DDBJ whole genome shotgun (WGS) entry which is preliminary data.</text>
</comment>
<name>B6BLX6_SULGG</name>
<dbReference type="OrthoDB" id="5338305at2"/>
<dbReference type="InterPro" id="IPR001478">
    <property type="entry name" value="PDZ"/>
</dbReference>
<dbReference type="SUPFAM" id="SSF50156">
    <property type="entry name" value="PDZ domain-like"/>
    <property type="match status" value="1"/>
</dbReference>
<evidence type="ECO:0000259" key="2">
    <source>
        <dbReference type="Pfam" id="PF13180"/>
    </source>
</evidence>
<dbReference type="Pfam" id="PF13180">
    <property type="entry name" value="PDZ_2"/>
    <property type="match status" value="1"/>
</dbReference>
<keyword evidence="1" id="KW-0732">Signal</keyword>
<proteinExistence type="predicted"/>
<dbReference type="EMBL" id="AFRZ01000001">
    <property type="protein sequence ID" value="EHP29450.1"/>
    <property type="molecule type" value="Genomic_DNA"/>
</dbReference>
<feature type="signal peptide" evidence="1">
    <location>
        <begin position="1"/>
        <end position="19"/>
    </location>
</feature>
<evidence type="ECO:0000313" key="5">
    <source>
        <dbReference type="Proteomes" id="UP000006431"/>
    </source>
</evidence>
<dbReference type="InterPro" id="IPR055911">
    <property type="entry name" value="DUF7488"/>
</dbReference>
<dbReference type="PATRIC" id="fig|929558.5.peg.920"/>
<dbReference type="AlphaFoldDB" id="B6BLX6"/>
<evidence type="ECO:0000256" key="1">
    <source>
        <dbReference type="SAM" id="SignalP"/>
    </source>
</evidence>
<dbReference type="Proteomes" id="UP000006431">
    <property type="component" value="Unassembled WGS sequence"/>
</dbReference>
<sequence>MFRLFLALNFLLLNLFACKGGYESCKLKITDSKSIKYQTLQIPVLKNKRLLFSSHLPNAKIIKYDPFLSLYLVEDRTKFEHPFKINNHLSLGVASVNNKRAIEGKIVKDQIGLNNFATFNEPLATPALLLNSCCALEGIVTPQGIIQKEYLERFLKSKSAQYGDIGIRVDDIKKSITITRVNPFIKDNPFQEGDTIVDFAGKKVKDSATLMRKILFSKVGSTHSVKIKRDSKYFTFKVKTQKRYGGGYISDTFLEQKGIYFSKNLTILKIANEFEGYGLKVGDRLMQVNGVKVSIIADIREHISDFKYFASLLFEREHFQFFVNIKGKVKSNK</sequence>
<dbReference type="STRING" id="929558.SMGD1_0924"/>
<accession>B6BLX6</accession>
<feature type="chain" id="PRO_5005665186" evidence="1">
    <location>
        <begin position="20"/>
        <end position="333"/>
    </location>
</feature>
<protein>
    <submittedName>
        <fullName evidence="4">Protein containing PDZ/DHR/GLGF domain</fullName>
    </submittedName>
</protein>
<dbReference type="InterPro" id="IPR036034">
    <property type="entry name" value="PDZ_sf"/>
</dbReference>
<dbReference type="RefSeq" id="WP_008339118.1">
    <property type="nucleotide sequence ID" value="NZ_AFRZ01000001.1"/>
</dbReference>
<reference evidence="4 5" key="1">
    <citation type="journal article" date="2012" name="Proc. Natl. Acad. Sci. U.S.A.">
        <title>Genome and physiology of a model Epsilonproteobacterium responsible for sulfide detoxification in marine oxygen depletion zones.</title>
        <authorList>
            <person name="Grote J."/>
            <person name="Schott T."/>
            <person name="Bruckner C.G."/>
            <person name="Glockner F.O."/>
            <person name="Jost G."/>
            <person name="Teeling H."/>
            <person name="Labrenz M."/>
            <person name="Jurgens K."/>
        </authorList>
    </citation>
    <scope>NUCLEOTIDE SEQUENCE [LARGE SCALE GENOMIC DNA]</scope>
    <source>
        <strain evidence="4 5">GD1</strain>
    </source>
</reference>
<dbReference type="Pfam" id="PF24314">
    <property type="entry name" value="DUF7488"/>
    <property type="match status" value="1"/>
</dbReference>
<feature type="domain" description="PDZ" evidence="2">
    <location>
        <begin position="163"/>
        <end position="240"/>
    </location>
</feature>
<dbReference type="Gene3D" id="2.30.42.10">
    <property type="match status" value="1"/>
</dbReference>
<keyword evidence="5" id="KW-1185">Reference proteome</keyword>
<gene>
    <name evidence="4" type="ORF">SMGD1_0924</name>
</gene>
<dbReference type="eggNOG" id="COG0265">
    <property type="taxonomic scope" value="Bacteria"/>
</dbReference>
<feature type="domain" description="DUF7488" evidence="3">
    <location>
        <begin position="18"/>
        <end position="158"/>
    </location>
</feature>
<evidence type="ECO:0000313" key="4">
    <source>
        <dbReference type="EMBL" id="EHP29450.1"/>
    </source>
</evidence>
<organism evidence="4 5">
    <name type="scientific">Sulfurimonas gotlandica (strain DSM 19862 / JCM 16533 / GD1)</name>
    <dbReference type="NCBI Taxonomy" id="929558"/>
    <lineage>
        <taxon>Bacteria</taxon>
        <taxon>Pseudomonadati</taxon>
        <taxon>Campylobacterota</taxon>
        <taxon>Epsilonproteobacteria</taxon>
        <taxon>Campylobacterales</taxon>
        <taxon>Sulfurimonadaceae</taxon>
        <taxon>Sulfurimonas</taxon>
    </lineage>
</organism>
<dbReference type="HOGENOM" id="CLU_066393_0_0_7"/>